<protein>
    <submittedName>
        <fullName evidence="6">Matrixin family metalloprotease</fullName>
        <ecNumber evidence="6">3.4.24.-</ecNumber>
    </submittedName>
</protein>
<keyword evidence="1" id="KW-0645">Protease</keyword>
<dbReference type="Gene3D" id="3.40.390.10">
    <property type="entry name" value="Collagenase (Catalytic Domain)"/>
    <property type="match status" value="1"/>
</dbReference>
<keyword evidence="4" id="KW-0862">Zinc</keyword>
<reference evidence="6" key="1">
    <citation type="submission" date="2023-06" db="EMBL/GenBank/DDBJ databases">
        <title>Genomic of Parafulvivirga corallium.</title>
        <authorList>
            <person name="Wang G."/>
        </authorList>
    </citation>
    <scope>NUCLEOTIDE SEQUENCE</scope>
    <source>
        <strain evidence="6">BMA10</strain>
    </source>
</reference>
<dbReference type="GO" id="GO:0008237">
    <property type="term" value="F:metallopeptidase activity"/>
    <property type="evidence" value="ECO:0007669"/>
    <property type="project" value="UniProtKB-KW"/>
</dbReference>
<evidence type="ECO:0000259" key="5">
    <source>
        <dbReference type="Pfam" id="PF00413"/>
    </source>
</evidence>
<evidence type="ECO:0000256" key="3">
    <source>
        <dbReference type="ARBA" id="ARBA00022801"/>
    </source>
</evidence>
<name>A0ABT8KL09_9BACT</name>
<keyword evidence="6" id="KW-0482">Metalloprotease</keyword>
<organism evidence="6 7">
    <name type="scientific">Splendidivirga corallicola</name>
    <dbReference type="NCBI Taxonomy" id="3051826"/>
    <lineage>
        <taxon>Bacteria</taxon>
        <taxon>Pseudomonadati</taxon>
        <taxon>Bacteroidota</taxon>
        <taxon>Cytophagia</taxon>
        <taxon>Cytophagales</taxon>
        <taxon>Splendidivirgaceae</taxon>
        <taxon>Splendidivirga</taxon>
    </lineage>
</organism>
<gene>
    <name evidence="6" type="ORF">QQ008_07090</name>
</gene>
<dbReference type="RefSeq" id="WP_346751146.1">
    <property type="nucleotide sequence ID" value="NZ_JAUJEA010000002.1"/>
</dbReference>
<evidence type="ECO:0000256" key="1">
    <source>
        <dbReference type="ARBA" id="ARBA00022670"/>
    </source>
</evidence>
<evidence type="ECO:0000313" key="6">
    <source>
        <dbReference type="EMBL" id="MDN5201118.1"/>
    </source>
</evidence>
<dbReference type="SUPFAM" id="SSF55486">
    <property type="entry name" value="Metalloproteases ('zincins'), catalytic domain"/>
    <property type="match status" value="1"/>
</dbReference>
<proteinExistence type="predicted"/>
<dbReference type="EC" id="3.4.24.-" evidence="6"/>
<evidence type="ECO:0000256" key="2">
    <source>
        <dbReference type="ARBA" id="ARBA00022723"/>
    </source>
</evidence>
<dbReference type="InterPro" id="IPR001818">
    <property type="entry name" value="Pept_M10_metallopeptidase"/>
</dbReference>
<comment type="caution">
    <text evidence="6">The sequence shown here is derived from an EMBL/GenBank/DDBJ whole genome shotgun (WGS) entry which is preliminary data.</text>
</comment>
<dbReference type="EMBL" id="JAUJEA010000002">
    <property type="protein sequence ID" value="MDN5201118.1"/>
    <property type="molecule type" value="Genomic_DNA"/>
</dbReference>
<keyword evidence="7" id="KW-1185">Reference proteome</keyword>
<dbReference type="Pfam" id="PF00413">
    <property type="entry name" value="Peptidase_M10"/>
    <property type="match status" value="1"/>
</dbReference>
<dbReference type="InterPro" id="IPR024079">
    <property type="entry name" value="MetalloPept_cat_dom_sf"/>
</dbReference>
<keyword evidence="3 6" id="KW-0378">Hydrolase</keyword>
<dbReference type="Proteomes" id="UP001172082">
    <property type="component" value="Unassembled WGS sequence"/>
</dbReference>
<sequence length="306" mass="33721">MKSIKSVLLASLAILLVISLSSFKLKSNGKKLSWGYYYVYYTPSLNNSAPAFIPIIQPALDHMEPEQFTVTLLAPEWDADGLFDPGFGSNYINSDNNVCEIGYGYYFKASAAAVTQDYIAFGDYIEFDITINSNFNYSFTNGGGVSGHVDRGNVMRHELGHAVGLDHTAYSTRLMHATIPVGGNIKGIGTDEKNGYKCLYDQNDPCTGQEGGSGSIVFSKDMVTSTVNNSLQWTVELDETNLKGFNIYEKNKCGTQFKTVNKELIKYSSDNPSYCFEVTGNLADVEYYLEFVGYGKSPKNMVAISN</sequence>
<evidence type="ECO:0000256" key="4">
    <source>
        <dbReference type="ARBA" id="ARBA00022833"/>
    </source>
</evidence>
<evidence type="ECO:0000313" key="7">
    <source>
        <dbReference type="Proteomes" id="UP001172082"/>
    </source>
</evidence>
<keyword evidence="2" id="KW-0479">Metal-binding</keyword>
<accession>A0ABT8KL09</accession>
<feature type="domain" description="Peptidase M10 metallopeptidase" evidence="5">
    <location>
        <begin position="145"/>
        <end position="200"/>
    </location>
</feature>